<name>A0A0G0YI36_UNCC2</name>
<comment type="caution">
    <text evidence="18">The sequence shown here is derived from an EMBL/GenBank/DDBJ whole genome shotgun (WGS) entry which is preliminary data.</text>
</comment>
<evidence type="ECO:0000256" key="11">
    <source>
        <dbReference type="ARBA" id="ARBA00023004"/>
    </source>
</evidence>
<dbReference type="PANTHER" id="PTHR36701">
    <property type="entry name" value="EPOXYQUEUOSINE REDUCTASE QUEH"/>
    <property type="match status" value="1"/>
</dbReference>
<dbReference type="UniPathway" id="UPA00392"/>
<evidence type="ECO:0000256" key="15">
    <source>
        <dbReference type="ARBA" id="ARBA00031446"/>
    </source>
</evidence>
<dbReference type="GO" id="GO:0052693">
    <property type="term" value="F:epoxyqueuosine reductase activity"/>
    <property type="evidence" value="ECO:0007669"/>
    <property type="project" value="UniProtKB-UniRule"/>
</dbReference>
<keyword evidence="8 17" id="KW-0479">Metal-binding</keyword>
<evidence type="ECO:0000256" key="2">
    <source>
        <dbReference type="ARBA" id="ARBA00004691"/>
    </source>
</evidence>
<organism evidence="18 19">
    <name type="scientific">candidate division CPR2 bacterium GW2011_GWC1_41_48</name>
    <dbReference type="NCBI Taxonomy" id="1618344"/>
    <lineage>
        <taxon>Bacteria</taxon>
        <taxon>Bacteria division CPR2</taxon>
    </lineage>
</organism>
<dbReference type="AlphaFoldDB" id="A0A0G0YI36"/>
<evidence type="ECO:0000256" key="5">
    <source>
        <dbReference type="ARBA" id="ARBA00016895"/>
    </source>
</evidence>
<evidence type="ECO:0000256" key="13">
    <source>
        <dbReference type="ARBA" id="ARBA00023157"/>
    </source>
</evidence>
<evidence type="ECO:0000256" key="4">
    <source>
        <dbReference type="ARBA" id="ARBA00012622"/>
    </source>
</evidence>
<comment type="catalytic activity">
    <reaction evidence="16 17">
        <text>epoxyqueuosine(34) in tRNA + AH2 = queuosine(34) in tRNA + A + H2O</text>
        <dbReference type="Rhea" id="RHEA:32159"/>
        <dbReference type="Rhea" id="RHEA-COMP:18571"/>
        <dbReference type="Rhea" id="RHEA-COMP:18582"/>
        <dbReference type="ChEBI" id="CHEBI:13193"/>
        <dbReference type="ChEBI" id="CHEBI:15377"/>
        <dbReference type="ChEBI" id="CHEBI:17499"/>
        <dbReference type="ChEBI" id="CHEBI:194431"/>
        <dbReference type="ChEBI" id="CHEBI:194443"/>
        <dbReference type="EC" id="1.17.99.6"/>
    </reaction>
</comment>
<accession>A0A0G0YI36</accession>
<evidence type="ECO:0000256" key="3">
    <source>
        <dbReference type="ARBA" id="ARBA00008207"/>
    </source>
</evidence>
<feature type="binding site" evidence="17">
    <location>
        <position position="9"/>
    </location>
    <ligand>
        <name>[4Fe-4S] cluster</name>
        <dbReference type="ChEBI" id="CHEBI:49883"/>
    </ligand>
</feature>
<dbReference type="GO" id="GO:0046872">
    <property type="term" value="F:metal ion binding"/>
    <property type="evidence" value="ECO:0007669"/>
    <property type="project" value="UniProtKB-KW"/>
</dbReference>
<dbReference type="InterPro" id="IPR003828">
    <property type="entry name" value="QueH"/>
</dbReference>
<evidence type="ECO:0000256" key="7">
    <source>
        <dbReference type="ARBA" id="ARBA00022694"/>
    </source>
</evidence>
<reference evidence="18 19" key="1">
    <citation type="journal article" date="2015" name="Nature">
        <title>rRNA introns, odd ribosomes, and small enigmatic genomes across a large radiation of phyla.</title>
        <authorList>
            <person name="Brown C.T."/>
            <person name="Hug L.A."/>
            <person name="Thomas B.C."/>
            <person name="Sharon I."/>
            <person name="Castelle C.J."/>
            <person name="Singh A."/>
            <person name="Wilkins M.J."/>
            <person name="Williams K.H."/>
            <person name="Banfield J.F."/>
        </authorList>
    </citation>
    <scope>NUCLEOTIDE SEQUENCE [LARGE SCALE GENOMIC DNA]</scope>
</reference>
<evidence type="ECO:0000256" key="1">
    <source>
        <dbReference type="ARBA" id="ARBA00002268"/>
    </source>
</evidence>
<keyword evidence="13 17" id="KW-1015">Disulfide bond</keyword>
<keyword evidence="11 17" id="KW-0408">Iron</keyword>
<protein>
    <recommendedName>
        <fullName evidence="5 17">Epoxyqueuosine reductase QueH</fullName>
        <ecNumber evidence="4 17">1.17.99.6</ecNumber>
    </recommendedName>
    <alternativeName>
        <fullName evidence="15 17">Queuosine biosynthesis protein QueH</fullName>
    </alternativeName>
</protein>
<feature type="binding site" evidence="17">
    <location>
        <position position="85"/>
    </location>
    <ligand>
        <name>[4Fe-4S] cluster</name>
        <dbReference type="ChEBI" id="CHEBI:49883"/>
    </ligand>
</feature>
<dbReference type="Proteomes" id="UP000033869">
    <property type="component" value="Unassembled WGS sequence"/>
</dbReference>
<proteinExistence type="inferred from homology"/>
<keyword evidence="14 17" id="KW-0676">Redox-active center</keyword>
<evidence type="ECO:0000256" key="9">
    <source>
        <dbReference type="ARBA" id="ARBA00022785"/>
    </source>
</evidence>
<feature type="binding site" evidence="17">
    <location>
        <position position="82"/>
    </location>
    <ligand>
        <name>[4Fe-4S] cluster</name>
        <dbReference type="ChEBI" id="CHEBI:49883"/>
    </ligand>
</feature>
<dbReference type="Pfam" id="PF02677">
    <property type="entry name" value="QueH"/>
    <property type="match status" value="1"/>
</dbReference>
<dbReference type="EMBL" id="LCBL01000003">
    <property type="protein sequence ID" value="KKS09196.1"/>
    <property type="molecule type" value="Genomic_DNA"/>
</dbReference>
<comment type="similarity">
    <text evidence="3 17">Belongs to the QueH family.</text>
</comment>
<dbReference type="EC" id="1.17.99.6" evidence="4 17"/>
<keyword evidence="6 17" id="KW-0004">4Fe-4S</keyword>
<dbReference type="GO" id="GO:0051539">
    <property type="term" value="F:4 iron, 4 sulfur cluster binding"/>
    <property type="evidence" value="ECO:0007669"/>
    <property type="project" value="UniProtKB-UniRule"/>
</dbReference>
<dbReference type="GO" id="GO:0008616">
    <property type="term" value="P:tRNA queuosine(34) biosynthetic process"/>
    <property type="evidence" value="ECO:0007669"/>
    <property type="project" value="UniProtKB-UniRule"/>
</dbReference>
<keyword evidence="7 17" id="KW-0819">tRNA processing</keyword>
<dbReference type="HAMAP" id="MF_02089">
    <property type="entry name" value="QueH"/>
    <property type="match status" value="1"/>
</dbReference>
<evidence type="ECO:0000256" key="14">
    <source>
        <dbReference type="ARBA" id="ARBA00023284"/>
    </source>
</evidence>
<evidence type="ECO:0000256" key="8">
    <source>
        <dbReference type="ARBA" id="ARBA00022723"/>
    </source>
</evidence>
<sequence>MKKLLLHTCCGPCLTYPGEVLKKEFEVTAFYFNPNIHPKSEYDLRFLNAIKATEFIGIRILVGDYLPKSYFQAINSNDKTRCFNCYNLRLEETAKKAKELGFKAFSTTLLVSPYQNQELIMKIGDELACCYGVEFISEDFRPGFKEGREAAMKMELYMQNFCGCTYSFAEKYDDRLERG</sequence>
<keyword evidence="9 17" id="KW-0671">Queuosine biosynthesis</keyword>
<evidence type="ECO:0000256" key="16">
    <source>
        <dbReference type="ARBA" id="ARBA00047415"/>
    </source>
</evidence>
<gene>
    <name evidence="17" type="primary">queH</name>
    <name evidence="18" type="ORF">UU65_C0003G0251</name>
</gene>
<keyword evidence="12 17" id="KW-0411">Iron-sulfur</keyword>
<keyword evidence="10 17" id="KW-0560">Oxidoreductase</keyword>
<dbReference type="PANTHER" id="PTHR36701:SF1">
    <property type="entry name" value="EPOXYQUEUOSINE REDUCTASE QUEH"/>
    <property type="match status" value="1"/>
</dbReference>
<comment type="pathway">
    <text evidence="2 17">tRNA modification; tRNA-queuosine biosynthesis.</text>
</comment>
<evidence type="ECO:0000256" key="17">
    <source>
        <dbReference type="HAMAP-Rule" id="MF_02089"/>
    </source>
</evidence>
<evidence type="ECO:0000256" key="10">
    <source>
        <dbReference type="ARBA" id="ARBA00023002"/>
    </source>
</evidence>
<feature type="disulfide bond" description="Redox-active" evidence="17">
    <location>
        <begin position="162"/>
        <end position="164"/>
    </location>
</feature>
<evidence type="ECO:0000313" key="18">
    <source>
        <dbReference type="EMBL" id="KKS09196.1"/>
    </source>
</evidence>
<evidence type="ECO:0000256" key="6">
    <source>
        <dbReference type="ARBA" id="ARBA00022485"/>
    </source>
</evidence>
<evidence type="ECO:0000256" key="12">
    <source>
        <dbReference type="ARBA" id="ARBA00023014"/>
    </source>
</evidence>
<feature type="binding site" evidence="17">
    <location>
        <position position="10"/>
    </location>
    <ligand>
        <name>[4Fe-4S] cluster</name>
        <dbReference type="ChEBI" id="CHEBI:49883"/>
    </ligand>
</feature>
<evidence type="ECO:0000313" key="19">
    <source>
        <dbReference type="Proteomes" id="UP000033869"/>
    </source>
</evidence>
<comment type="function">
    <text evidence="1 17">Catalyzes the conversion of epoxyqueuosine (oQ) to queuosine (Q), which is a hypermodified base found in the wobble positions of tRNA(Asp), tRNA(Asn), tRNA(His) and tRNA(Tyr).</text>
</comment>